<dbReference type="InterPro" id="IPR040198">
    <property type="entry name" value="Fido_containing"/>
</dbReference>
<organism evidence="4 5">
    <name type="scientific">Clostridium butyricum</name>
    <dbReference type="NCBI Taxonomy" id="1492"/>
    <lineage>
        <taxon>Bacteria</taxon>
        <taxon>Bacillati</taxon>
        <taxon>Bacillota</taxon>
        <taxon>Clostridia</taxon>
        <taxon>Eubacteriales</taxon>
        <taxon>Clostridiaceae</taxon>
        <taxon>Clostridium</taxon>
    </lineage>
</organism>
<comment type="caution">
    <text evidence="4">The sequence shown here is derived from an EMBL/GenBank/DDBJ whole genome shotgun (WGS) entry which is preliminary data.</text>
</comment>
<feature type="domain" description="Fido" evidence="3">
    <location>
        <begin position="76"/>
        <end position="222"/>
    </location>
</feature>
<gene>
    <name evidence="4" type="ORF">GND98_014310</name>
</gene>
<accession>A0A6L9ERV0</accession>
<dbReference type="Gene3D" id="1.10.3290.10">
    <property type="entry name" value="Fido-like domain"/>
    <property type="match status" value="1"/>
</dbReference>
<feature type="binding site" evidence="2">
    <location>
        <begin position="166"/>
        <end position="173"/>
    </location>
    <ligand>
        <name>ATP</name>
        <dbReference type="ChEBI" id="CHEBI:30616"/>
    </ligand>
</feature>
<reference evidence="4 5" key="1">
    <citation type="submission" date="2020-01" db="EMBL/GenBank/DDBJ databases">
        <title>Genome sequence of a 1,3-propanediol producer, Clostridium butyricum S3.</title>
        <authorList>
            <person name="Zhou J."/>
        </authorList>
    </citation>
    <scope>NUCLEOTIDE SEQUENCE [LARGE SCALE GENOMIC DNA]</scope>
    <source>
        <strain evidence="4 5">S3</strain>
    </source>
</reference>
<dbReference type="EMBL" id="WOFV02000052">
    <property type="protein sequence ID" value="NAS19011.1"/>
    <property type="molecule type" value="Genomic_DNA"/>
</dbReference>
<feature type="active site" evidence="1">
    <location>
        <position position="162"/>
    </location>
</feature>
<dbReference type="SUPFAM" id="SSF140931">
    <property type="entry name" value="Fic-like"/>
    <property type="match status" value="1"/>
</dbReference>
<evidence type="ECO:0000313" key="5">
    <source>
        <dbReference type="Proteomes" id="UP000474042"/>
    </source>
</evidence>
<dbReference type="Pfam" id="PF02661">
    <property type="entry name" value="Fic"/>
    <property type="match status" value="1"/>
</dbReference>
<dbReference type="PROSITE" id="PS51459">
    <property type="entry name" value="FIDO"/>
    <property type="match status" value="1"/>
</dbReference>
<keyword evidence="2" id="KW-0547">Nucleotide-binding</keyword>
<dbReference type="InterPro" id="IPR036597">
    <property type="entry name" value="Fido-like_dom_sf"/>
</dbReference>
<dbReference type="Proteomes" id="UP000474042">
    <property type="component" value="Unassembled WGS sequence"/>
</dbReference>
<sequence>MIINKEQLKEFFILFTYSNLKYERDYEEVELKQVQKVFNNKEIDSDTAENIIIAIQNHKALYNQFEDICNKYDGKLSIKLIKEVHAILMKNLYRKELKDANDKPGEFKKADYTIGLFDVGAKGEEVEKKMLELFDEINAVKVMEENVYKVTAYLHNWVCWIHPFADGNGMVARFMINYLLLVNEFSPVVFGVARKDVLNYISILEKFDDTQDIWEMTQFIESYN</sequence>
<dbReference type="InterPro" id="IPR003812">
    <property type="entry name" value="Fido"/>
</dbReference>
<keyword evidence="2" id="KW-0067">ATP-binding</keyword>
<dbReference type="PANTHER" id="PTHR13504">
    <property type="entry name" value="FIDO DOMAIN-CONTAINING PROTEIN DDB_G0283145"/>
    <property type="match status" value="1"/>
</dbReference>
<protein>
    <submittedName>
        <fullName evidence="4">Fic family protein</fullName>
    </submittedName>
</protein>
<dbReference type="GO" id="GO:0005524">
    <property type="term" value="F:ATP binding"/>
    <property type="evidence" value="ECO:0007669"/>
    <property type="project" value="UniProtKB-KW"/>
</dbReference>
<evidence type="ECO:0000259" key="3">
    <source>
        <dbReference type="PROSITE" id="PS51459"/>
    </source>
</evidence>
<evidence type="ECO:0000256" key="1">
    <source>
        <dbReference type="PIRSR" id="PIRSR640198-1"/>
    </source>
</evidence>
<name>A0A6L9ERV0_CLOBU</name>
<proteinExistence type="predicted"/>
<dbReference type="AlphaFoldDB" id="A0A6L9ERV0"/>
<evidence type="ECO:0000313" key="4">
    <source>
        <dbReference type="EMBL" id="NAS19011.1"/>
    </source>
</evidence>
<dbReference type="PANTHER" id="PTHR13504:SF38">
    <property type="entry name" value="FIDO DOMAIN-CONTAINING PROTEIN"/>
    <property type="match status" value="1"/>
</dbReference>
<evidence type="ECO:0000256" key="2">
    <source>
        <dbReference type="PIRSR" id="PIRSR640198-2"/>
    </source>
</evidence>